<feature type="transmembrane region" description="Helical" evidence="7">
    <location>
        <begin position="48"/>
        <end position="72"/>
    </location>
</feature>
<keyword evidence="3" id="KW-1003">Cell membrane</keyword>
<organism evidence="8 9">
    <name type="scientific">Litoribacter ruber</name>
    <dbReference type="NCBI Taxonomy" id="702568"/>
    <lineage>
        <taxon>Bacteria</taxon>
        <taxon>Pseudomonadati</taxon>
        <taxon>Bacteroidota</taxon>
        <taxon>Cytophagia</taxon>
        <taxon>Cytophagales</taxon>
        <taxon>Cyclobacteriaceae</taxon>
        <taxon>Litoribacter</taxon>
    </lineage>
</organism>
<dbReference type="GO" id="GO:0005886">
    <property type="term" value="C:plasma membrane"/>
    <property type="evidence" value="ECO:0007669"/>
    <property type="project" value="UniProtKB-SubCell"/>
</dbReference>
<comment type="subcellular location">
    <subcellularLocation>
        <location evidence="1">Cell membrane</location>
        <topology evidence="1">Multi-pass membrane protein</topology>
    </subcellularLocation>
</comment>
<evidence type="ECO:0000256" key="1">
    <source>
        <dbReference type="ARBA" id="ARBA00004651"/>
    </source>
</evidence>
<feature type="transmembrane region" description="Helical" evidence="7">
    <location>
        <begin position="421"/>
        <end position="441"/>
    </location>
</feature>
<evidence type="ECO:0000256" key="4">
    <source>
        <dbReference type="ARBA" id="ARBA00022692"/>
    </source>
</evidence>
<feature type="transmembrane region" description="Helical" evidence="7">
    <location>
        <begin position="368"/>
        <end position="385"/>
    </location>
</feature>
<evidence type="ECO:0000256" key="7">
    <source>
        <dbReference type="SAM" id="Phobius"/>
    </source>
</evidence>
<evidence type="ECO:0000256" key="3">
    <source>
        <dbReference type="ARBA" id="ARBA00022475"/>
    </source>
</evidence>
<dbReference type="Pfam" id="PF13440">
    <property type="entry name" value="Polysacc_synt_3"/>
    <property type="match status" value="1"/>
</dbReference>
<proteinExistence type="inferred from homology"/>
<evidence type="ECO:0000256" key="5">
    <source>
        <dbReference type="ARBA" id="ARBA00022989"/>
    </source>
</evidence>
<name>A0AAP2CM77_9BACT</name>
<evidence type="ECO:0000256" key="2">
    <source>
        <dbReference type="ARBA" id="ARBA00007430"/>
    </source>
</evidence>
<reference evidence="8 9" key="1">
    <citation type="submission" date="2021-05" db="EMBL/GenBank/DDBJ databases">
        <authorList>
            <person name="Zhang Z.D."/>
            <person name="Osman G."/>
        </authorList>
    </citation>
    <scope>NUCLEOTIDE SEQUENCE [LARGE SCALE GENOMIC DNA]</scope>
    <source>
        <strain evidence="8 9">KCTC 32217</strain>
    </source>
</reference>
<keyword evidence="6 7" id="KW-0472">Membrane</keyword>
<dbReference type="Proteomes" id="UP001319104">
    <property type="component" value="Unassembled WGS sequence"/>
</dbReference>
<accession>A0AAP2CM77</accession>
<dbReference type="InterPro" id="IPR050833">
    <property type="entry name" value="Poly_Biosynth_Transport"/>
</dbReference>
<comment type="caution">
    <text evidence="8">The sequence shown here is derived from an EMBL/GenBank/DDBJ whole genome shotgun (WGS) entry which is preliminary data.</text>
</comment>
<dbReference type="PANTHER" id="PTHR30250">
    <property type="entry name" value="PST FAMILY PREDICTED COLANIC ACID TRANSPORTER"/>
    <property type="match status" value="1"/>
</dbReference>
<dbReference type="PANTHER" id="PTHR30250:SF10">
    <property type="entry name" value="LIPOPOLYSACCHARIDE BIOSYNTHESIS PROTEIN WZXC"/>
    <property type="match status" value="1"/>
</dbReference>
<feature type="transmembrane region" description="Helical" evidence="7">
    <location>
        <begin position="151"/>
        <end position="171"/>
    </location>
</feature>
<evidence type="ECO:0000313" key="8">
    <source>
        <dbReference type="EMBL" id="MBS9525881.1"/>
    </source>
</evidence>
<gene>
    <name evidence="8" type="ORF">KI659_17810</name>
</gene>
<feature type="transmembrane region" description="Helical" evidence="7">
    <location>
        <begin position="84"/>
        <end position="106"/>
    </location>
</feature>
<sequence length="486" mass="54558">MSSTSTSLNSKIFSGVIWNVIQMVVNKSFAFVIKLVLARILLPEDFGVVGMAIVFISFIEVLNDVGIGAALIQRREEELRSAHFHTAFWTGVIWSVVIYLIISFIGGPLAAQFYDEPILSNLVPVLSLGVLSSPINLVHKAQLTRSMDFKKIALITNSSVIFSGVLSLILAFTGFGVWALVFNSVTTIIVAMPLYFKSTGWMPKLIWEREAFKDVFGFGIYTTGTKLANNFSNKIDYLIIGKLLSASALGVYTLAFVLTDTLKSQITTVLGNVMYPVYGKKQDDPKSIKKYFLFLIKYNSVVVYPIMVVFIILGEPIITDFFGEKWLDTVIPLKILSVSIIFTMMTNSVSALIRGLGYPSLEFKIQTFKAIFLYVPLIYVGILAYGVEGAAYAVLINKVFFVIISQYFLKKLIGITYFDLFFCLKVPVTAFSITMLFSYLLYDVLYVNYYIIIVFILILYSGLIYILDKDELKNLMKKVKSSKTIK</sequence>
<protein>
    <submittedName>
        <fullName evidence="8">Lipopolysaccharide biosynthesis protein</fullName>
    </submittedName>
</protein>
<dbReference type="AlphaFoldDB" id="A0AAP2CM77"/>
<feature type="transmembrane region" description="Helical" evidence="7">
    <location>
        <begin position="118"/>
        <end position="139"/>
    </location>
</feature>
<keyword evidence="4 7" id="KW-0812">Transmembrane</keyword>
<feature type="transmembrane region" description="Helical" evidence="7">
    <location>
        <begin position="12"/>
        <end position="42"/>
    </location>
</feature>
<feature type="transmembrane region" description="Helical" evidence="7">
    <location>
        <begin position="333"/>
        <end position="356"/>
    </location>
</feature>
<keyword evidence="9" id="KW-1185">Reference proteome</keyword>
<dbReference type="CDD" id="cd13127">
    <property type="entry name" value="MATE_tuaB_like"/>
    <property type="match status" value="1"/>
</dbReference>
<keyword evidence="5 7" id="KW-1133">Transmembrane helix</keyword>
<comment type="similarity">
    <text evidence="2">Belongs to the polysaccharide synthase family.</text>
</comment>
<dbReference type="EMBL" id="JAHCMY010000022">
    <property type="protein sequence ID" value="MBS9525881.1"/>
    <property type="molecule type" value="Genomic_DNA"/>
</dbReference>
<feature type="transmembrane region" description="Helical" evidence="7">
    <location>
        <begin position="447"/>
        <end position="467"/>
    </location>
</feature>
<evidence type="ECO:0000256" key="6">
    <source>
        <dbReference type="ARBA" id="ARBA00023136"/>
    </source>
</evidence>
<feature type="transmembrane region" description="Helical" evidence="7">
    <location>
        <begin position="291"/>
        <end position="313"/>
    </location>
</feature>
<feature type="transmembrane region" description="Helical" evidence="7">
    <location>
        <begin position="391"/>
        <end position="409"/>
    </location>
</feature>
<evidence type="ECO:0000313" key="9">
    <source>
        <dbReference type="Proteomes" id="UP001319104"/>
    </source>
</evidence>